<name>A0A1T4YAA5_9BACT</name>
<evidence type="ECO:0000313" key="2">
    <source>
        <dbReference type="EMBL" id="SKA98620.1"/>
    </source>
</evidence>
<evidence type="ECO:0000313" key="3">
    <source>
        <dbReference type="Proteomes" id="UP000190774"/>
    </source>
</evidence>
<accession>A0A1T4YAA5</accession>
<keyword evidence="3" id="KW-1185">Reference proteome</keyword>
<evidence type="ECO:0000256" key="1">
    <source>
        <dbReference type="SAM" id="MobiDB-lite"/>
    </source>
</evidence>
<proteinExistence type="predicted"/>
<dbReference type="Proteomes" id="UP000190774">
    <property type="component" value="Unassembled WGS sequence"/>
</dbReference>
<feature type="region of interest" description="Disordered" evidence="1">
    <location>
        <begin position="1"/>
        <end position="27"/>
    </location>
</feature>
<protein>
    <submittedName>
        <fullName evidence="2">Uncharacterized protein</fullName>
    </submittedName>
</protein>
<feature type="compositionally biased region" description="Basic and acidic residues" evidence="1">
    <location>
        <begin position="1"/>
        <end position="12"/>
    </location>
</feature>
<organism evidence="2 3">
    <name type="scientific">Prosthecobacter debontii</name>
    <dbReference type="NCBI Taxonomy" id="48467"/>
    <lineage>
        <taxon>Bacteria</taxon>
        <taxon>Pseudomonadati</taxon>
        <taxon>Verrucomicrobiota</taxon>
        <taxon>Verrucomicrobiia</taxon>
        <taxon>Verrucomicrobiales</taxon>
        <taxon>Verrucomicrobiaceae</taxon>
        <taxon>Prosthecobacter</taxon>
    </lineage>
</organism>
<reference evidence="3" key="1">
    <citation type="submission" date="2017-02" db="EMBL/GenBank/DDBJ databases">
        <authorList>
            <person name="Varghese N."/>
            <person name="Submissions S."/>
        </authorList>
    </citation>
    <scope>NUCLEOTIDE SEQUENCE [LARGE SCALE GENOMIC DNA]</scope>
    <source>
        <strain evidence="3">ATCC 700200</strain>
    </source>
</reference>
<gene>
    <name evidence="2" type="ORF">SAMN02745166_02819</name>
</gene>
<dbReference type="STRING" id="48467.SAMN02745166_02819"/>
<dbReference type="AlphaFoldDB" id="A0A1T4YAA5"/>
<sequence length="78" mass="8881">MRGRQETRDGNHEGAAPGLANSSPAIQINAPTIRTEIARIKITTFRKSLKDIFIKYERLPEGTTSLFRYLSQTPHLWI</sequence>
<dbReference type="EMBL" id="FUYE01000008">
    <property type="protein sequence ID" value="SKA98620.1"/>
    <property type="molecule type" value="Genomic_DNA"/>
</dbReference>